<gene>
    <name evidence="2" type="ORF">MNBD_CHLOROFLEXI01-1866</name>
</gene>
<sequence>MFIHPRVINVDKNPTYIGAVRDLKEKKLLPEKCKRRPSQYINNVVEQDHRFIKRTVKPGLGFSTAWRTIQRYETMHMIRKG</sequence>
<evidence type="ECO:0000259" key="1">
    <source>
        <dbReference type="Pfam" id="PF13610"/>
    </source>
</evidence>
<dbReference type="EMBL" id="UOEU01000295">
    <property type="protein sequence ID" value="VAW31839.1"/>
    <property type="molecule type" value="Genomic_DNA"/>
</dbReference>
<organism evidence="2">
    <name type="scientific">hydrothermal vent metagenome</name>
    <dbReference type="NCBI Taxonomy" id="652676"/>
    <lineage>
        <taxon>unclassified sequences</taxon>
        <taxon>metagenomes</taxon>
        <taxon>ecological metagenomes</taxon>
    </lineage>
</organism>
<feature type="domain" description="DDE" evidence="1">
    <location>
        <begin position="4"/>
        <end position="81"/>
    </location>
</feature>
<accession>A0A3B0V4Q6</accession>
<protein>
    <recommendedName>
        <fullName evidence="1">DDE domain-containing protein</fullName>
    </recommendedName>
</protein>
<dbReference type="Pfam" id="PF13610">
    <property type="entry name" value="DDE_Tnp_IS240"/>
    <property type="match status" value="1"/>
</dbReference>
<evidence type="ECO:0000313" key="2">
    <source>
        <dbReference type="EMBL" id="VAW31839.1"/>
    </source>
</evidence>
<name>A0A3B0V4Q6_9ZZZZ</name>
<proteinExistence type="predicted"/>
<reference evidence="2" key="1">
    <citation type="submission" date="2018-06" db="EMBL/GenBank/DDBJ databases">
        <authorList>
            <person name="Zhirakovskaya E."/>
        </authorList>
    </citation>
    <scope>NUCLEOTIDE SEQUENCE</scope>
</reference>
<dbReference type="AlphaFoldDB" id="A0A3B0V4Q6"/>
<dbReference type="InterPro" id="IPR032874">
    <property type="entry name" value="DDE_dom"/>
</dbReference>